<name>A0ABP6F324_9ACTN</name>
<keyword evidence="3" id="KW-1185">Reference proteome</keyword>
<feature type="region of interest" description="Disordered" evidence="1">
    <location>
        <begin position="1"/>
        <end position="33"/>
    </location>
</feature>
<accession>A0ABP6F324</accession>
<dbReference type="Proteomes" id="UP001501666">
    <property type="component" value="Unassembled WGS sequence"/>
</dbReference>
<feature type="compositionally biased region" description="Basic and acidic residues" evidence="1">
    <location>
        <begin position="9"/>
        <end position="32"/>
    </location>
</feature>
<organism evidence="2 3">
    <name type="scientific">Nonomuraea recticatena</name>
    <dbReference type="NCBI Taxonomy" id="46178"/>
    <lineage>
        <taxon>Bacteria</taxon>
        <taxon>Bacillati</taxon>
        <taxon>Actinomycetota</taxon>
        <taxon>Actinomycetes</taxon>
        <taxon>Streptosporangiales</taxon>
        <taxon>Streptosporangiaceae</taxon>
        <taxon>Nonomuraea</taxon>
    </lineage>
</organism>
<comment type="caution">
    <text evidence="2">The sequence shown here is derived from an EMBL/GenBank/DDBJ whole genome shotgun (WGS) entry which is preliminary data.</text>
</comment>
<gene>
    <name evidence="2" type="ORF">GCM10010412_065890</name>
</gene>
<evidence type="ECO:0000313" key="3">
    <source>
        <dbReference type="Proteomes" id="UP001501666"/>
    </source>
</evidence>
<evidence type="ECO:0000256" key="1">
    <source>
        <dbReference type="SAM" id="MobiDB-lite"/>
    </source>
</evidence>
<dbReference type="EMBL" id="BAAATE010000021">
    <property type="protein sequence ID" value="GAA2681210.1"/>
    <property type="molecule type" value="Genomic_DNA"/>
</dbReference>
<proteinExistence type="predicted"/>
<sequence length="60" mass="6617">MRAVQGHGELADGERASVSKPDQRIGEPRPHPLEATLDVDLLDLGVHQRKKLVQRVPGIE</sequence>
<evidence type="ECO:0000313" key="2">
    <source>
        <dbReference type="EMBL" id="GAA2681210.1"/>
    </source>
</evidence>
<protein>
    <submittedName>
        <fullName evidence="2">Uncharacterized protein</fullName>
    </submittedName>
</protein>
<reference evidence="3" key="1">
    <citation type="journal article" date="2019" name="Int. J. Syst. Evol. Microbiol.">
        <title>The Global Catalogue of Microorganisms (GCM) 10K type strain sequencing project: providing services to taxonomists for standard genome sequencing and annotation.</title>
        <authorList>
            <consortium name="The Broad Institute Genomics Platform"/>
            <consortium name="The Broad Institute Genome Sequencing Center for Infectious Disease"/>
            <person name="Wu L."/>
            <person name="Ma J."/>
        </authorList>
    </citation>
    <scope>NUCLEOTIDE SEQUENCE [LARGE SCALE GENOMIC DNA]</scope>
    <source>
        <strain evidence="3">JCM 6835</strain>
    </source>
</reference>